<organism evidence="2">
    <name type="scientific">Henneguya salminicola</name>
    <name type="common">Myxosporean</name>
    <dbReference type="NCBI Taxonomy" id="69463"/>
    <lineage>
        <taxon>Eukaryota</taxon>
        <taxon>Metazoa</taxon>
        <taxon>Cnidaria</taxon>
        <taxon>Myxozoa</taxon>
        <taxon>Myxosporea</taxon>
        <taxon>Bivalvulida</taxon>
        <taxon>Platysporina</taxon>
        <taxon>Myxobolidae</taxon>
        <taxon>Henneguya</taxon>
    </lineage>
</organism>
<dbReference type="CDD" id="cd18787">
    <property type="entry name" value="SF2_C_DEAD"/>
    <property type="match status" value="1"/>
</dbReference>
<dbReference type="EMBL" id="GHBP01001386">
    <property type="protein sequence ID" value="NDJ92723.1"/>
    <property type="molecule type" value="Transcribed_RNA"/>
</dbReference>
<reference evidence="2" key="1">
    <citation type="submission" date="2018-11" db="EMBL/GenBank/DDBJ databases">
        <title>Henneguya salminicola genome and transcriptome.</title>
        <authorList>
            <person name="Yahalomi D."/>
            <person name="Atkinson S.D."/>
            <person name="Neuhof M."/>
            <person name="Chang E.S."/>
            <person name="Philippe H."/>
            <person name="Cartwright P."/>
            <person name="Bartholomew J.L."/>
            <person name="Huchon D."/>
        </authorList>
    </citation>
    <scope>NUCLEOTIDE SEQUENCE</scope>
    <source>
        <strain evidence="2">Hz1</strain>
        <tissue evidence="2">Whole</tissue>
    </source>
</reference>
<keyword evidence="2" id="KW-0547">Nucleotide-binding</keyword>
<dbReference type="GO" id="GO:0004386">
    <property type="term" value="F:helicase activity"/>
    <property type="evidence" value="ECO:0007669"/>
    <property type="project" value="UniProtKB-KW"/>
</dbReference>
<keyword evidence="2" id="KW-0347">Helicase</keyword>
<evidence type="ECO:0000259" key="1">
    <source>
        <dbReference type="PROSITE" id="PS51194"/>
    </source>
</evidence>
<proteinExistence type="predicted"/>
<accession>A0A6G3MFG9</accession>
<dbReference type="InterPro" id="IPR001650">
    <property type="entry name" value="Helicase_C-like"/>
</dbReference>
<name>A0A6G3MFG9_HENSL</name>
<sequence length="177" mass="20065">MIDMGFEEDVQKILEYLPVSNIKPDNEDAEDPDKIMVNMGTRDRYRQTVMFTATMPPQVERMTKNYLRRPAVVYIGNVGRPVDHVVQEVIMLSENDKKKKLLSILQTEFQPPIIIFVNQKKGVEVLAKSLDKLGFKSTILHGGKGQEQRELALKDIKTGIKDILVATDVAARGIDVR</sequence>
<keyword evidence="2" id="KW-0067">ATP-binding</keyword>
<dbReference type="InterPro" id="IPR027417">
    <property type="entry name" value="P-loop_NTPase"/>
</dbReference>
<evidence type="ECO:0000313" key="2">
    <source>
        <dbReference type="EMBL" id="NDJ92723.1"/>
    </source>
</evidence>
<protein>
    <submittedName>
        <fullName evidence="2">Putative ATP-dependent RNA helicase DDX23 (Trinotate prediction)</fullName>
    </submittedName>
</protein>
<dbReference type="Pfam" id="PF00271">
    <property type="entry name" value="Helicase_C"/>
    <property type="match status" value="1"/>
</dbReference>
<dbReference type="Gene3D" id="3.40.50.300">
    <property type="entry name" value="P-loop containing nucleotide triphosphate hydrolases"/>
    <property type="match status" value="2"/>
</dbReference>
<dbReference type="PANTHER" id="PTHR47958">
    <property type="entry name" value="ATP-DEPENDENT RNA HELICASE DBP3"/>
    <property type="match status" value="1"/>
</dbReference>
<dbReference type="SUPFAM" id="SSF52540">
    <property type="entry name" value="P-loop containing nucleoside triphosphate hydrolases"/>
    <property type="match status" value="1"/>
</dbReference>
<feature type="domain" description="Helicase C-terminal" evidence="1">
    <location>
        <begin position="97"/>
        <end position="177"/>
    </location>
</feature>
<dbReference type="AlphaFoldDB" id="A0A6G3MFG9"/>
<keyword evidence="2" id="KW-0378">Hydrolase</keyword>
<dbReference type="PROSITE" id="PS51194">
    <property type="entry name" value="HELICASE_CTER"/>
    <property type="match status" value="1"/>
</dbReference>